<feature type="transmembrane region" description="Helical" evidence="6">
    <location>
        <begin position="263"/>
        <end position="285"/>
    </location>
</feature>
<dbReference type="Pfam" id="PF00892">
    <property type="entry name" value="EamA"/>
    <property type="match status" value="2"/>
</dbReference>
<protein>
    <submittedName>
        <fullName evidence="8">EamA-like transporter family</fullName>
    </submittedName>
</protein>
<dbReference type="AlphaFoldDB" id="A0A240CHY5"/>
<dbReference type="InterPro" id="IPR051258">
    <property type="entry name" value="Diverse_Substrate_Transporter"/>
</dbReference>
<evidence type="ECO:0000256" key="1">
    <source>
        <dbReference type="ARBA" id="ARBA00004651"/>
    </source>
</evidence>
<accession>A0A240CHY5</accession>
<comment type="subcellular location">
    <subcellularLocation>
        <location evidence="1">Cell membrane</location>
        <topology evidence="1">Multi-pass membrane protein</topology>
    </subcellularLocation>
</comment>
<dbReference type="EMBL" id="LT906479">
    <property type="protein sequence ID" value="SNW06628.1"/>
    <property type="molecule type" value="Genomic_DNA"/>
</dbReference>
<feature type="transmembrane region" description="Helical" evidence="6">
    <location>
        <begin position="208"/>
        <end position="228"/>
    </location>
</feature>
<reference evidence="8 9" key="1">
    <citation type="submission" date="2017-06" db="EMBL/GenBank/DDBJ databases">
        <authorList>
            <consortium name="Pathogen Informatics"/>
        </authorList>
    </citation>
    <scope>NUCLEOTIDE SEQUENCE [LARGE SCALE GENOMIC DNA]</scope>
    <source>
        <strain evidence="8 9">NCTC12148</strain>
    </source>
</reference>
<keyword evidence="2" id="KW-1003">Cell membrane</keyword>
<keyword evidence="3 6" id="KW-0812">Transmembrane</keyword>
<feature type="domain" description="EamA" evidence="7">
    <location>
        <begin position="146"/>
        <end position="276"/>
    </location>
</feature>
<evidence type="ECO:0000256" key="3">
    <source>
        <dbReference type="ARBA" id="ARBA00022692"/>
    </source>
</evidence>
<evidence type="ECO:0000256" key="2">
    <source>
        <dbReference type="ARBA" id="ARBA00022475"/>
    </source>
</evidence>
<dbReference type="RefSeq" id="WP_095099929.1">
    <property type="nucleotide sequence ID" value="NZ_CAMIQD010000005.1"/>
</dbReference>
<evidence type="ECO:0000313" key="9">
    <source>
        <dbReference type="Proteomes" id="UP000215134"/>
    </source>
</evidence>
<evidence type="ECO:0000256" key="5">
    <source>
        <dbReference type="ARBA" id="ARBA00023136"/>
    </source>
</evidence>
<keyword evidence="9" id="KW-1185">Reference proteome</keyword>
<dbReference type="InterPro" id="IPR000620">
    <property type="entry name" value="EamA_dom"/>
</dbReference>
<dbReference type="GO" id="GO:0005886">
    <property type="term" value="C:plasma membrane"/>
    <property type="evidence" value="ECO:0007669"/>
    <property type="project" value="UniProtKB-SubCell"/>
</dbReference>
<dbReference type="Proteomes" id="UP000215134">
    <property type="component" value="Chromosome 1"/>
</dbReference>
<proteinExistence type="predicted"/>
<gene>
    <name evidence="8" type="ORF">SAMEA4384070_04863</name>
</gene>
<sequence>MSHFTDWKAIGIMLLIPLIWGIGFPLTHNAVSDVEPGVYIFGRYLIALLVITPFALKAGIRVSTKTLIASMAIGIMQMGSAFFQAKALQTISSAETAFCVCLSAAIIAVYEFCYYRRIPAGDAIAVVLSLLGVTLMSGLHLNGLGIGYMYGLMAAFCISAAIIITGFLSRLLDVSRFTLVFWQLLAGTLIMSYWPVAHGVSGMFKMHVIVAVLFAGVFVSAVCLFIQVTWQRRITDTQTALIFNMDLVFASLFGLINGESISVWQASGCLMMMLAISATPVMQMLSKNKMSVQ</sequence>
<dbReference type="PANTHER" id="PTHR42920">
    <property type="entry name" value="OS03G0707200 PROTEIN-RELATED"/>
    <property type="match status" value="1"/>
</dbReference>
<name>A0A240CHY5_SERFI</name>
<organism evidence="8 9">
    <name type="scientific">Serratia ficaria</name>
    <dbReference type="NCBI Taxonomy" id="61651"/>
    <lineage>
        <taxon>Bacteria</taxon>
        <taxon>Pseudomonadati</taxon>
        <taxon>Pseudomonadota</taxon>
        <taxon>Gammaproteobacteria</taxon>
        <taxon>Enterobacterales</taxon>
        <taxon>Yersiniaceae</taxon>
        <taxon>Serratia</taxon>
    </lineage>
</organism>
<evidence type="ECO:0000256" key="4">
    <source>
        <dbReference type="ARBA" id="ARBA00022989"/>
    </source>
</evidence>
<feature type="transmembrane region" description="Helical" evidence="6">
    <location>
        <begin position="122"/>
        <end position="141"/>
    </location>
</feature>
<dbReference type="GeneID" id="75029977"/>
<dbReference type="KEGG" id="sfj:SAMEA4384070_4863"/>
<keyword evidence="4 6" id="KW-1133">Transmembrane helix</keyword>
<evidence type="ECO:0000259" key="7">
    <source>
        <dbReference type="Pfam" id="PF00892"/>
    </source>
</evidence>
<keyword evidence="5 6" id="KW-0472">Membrane</keyword>
<feature type="transmembrane region" description="Helical" evidence="6">
    <location>
        <begin position="147"/>
        <end position="167"/>
    </location>
</feature>
<dbReference type="SUPFAM" id="SSF103481">
    <property type="entry name" value="Multidrug resistance efflux transporter EmrE"/>
    <property type="match status" value="1"/>
</dbReference>
<feature type="domain" description="EamA" evidence="7">
    <location>
        <begin position="8"/>
        <end position="137"/>
    </location>
</feature>
<feature type="transmembrane region" description="Helical" evidence="6">
    <location>
        <begin position="240"/>
        <end position="257"/>
    </location>
</feature>
<evidence type="ECO:0000256" key="6">
    <source>
        <dbReference type="SAM" id="Phobius"/>
    </source>
</evidence>
<dbReference type="InterPro" id="IPR037185">
    <property type="entry name" value="EmrE-like"/>
</dbReference>
<feature type="transmembrane region" description="Helical" evidence="6">
    <location>
        <begin position="38"/>
        <end position="56"/>
    </location>
</feature>
<evidence type="ECO:0000313" key="8">
    <source>
        <dbReference type="EMBL" id="SNW06628.1"/>
    </source>
</evidence>
<dbReference type="PANTHER" id="PTHR42920:SF5">
    <property type="entry name" value="EAMA DOMAIN-CONTAINING PROTEIN"/>
    <property type="match status" value="1"/>
</dbReference>
<feature type="transmembrane region" description="Helical" evidence="6">
    <location>
        <begin position="7"/>
        <end position="26"/>
    </location>
</feature>
<feature type="transmembrane region" description="Helical" evidence="6">
    <location>
        <begin position="179"/>
        <end position="196"/>
    </location>
</feature>
<dbReference type="OrthoDB" id="9804865at2"/>
<feature type="transmembrane region" description="Helical" evidence="6">
    <location>
        <begin position="91"/>
        <end position="110"/>
    </location>
</feature>
<feature type="transmembrane region" description="Helical" evidence="6">
    <location>
        <begin position="68"/>
        <end position="85"/>
    </location>
</feature>